<evidence type="ECO:0000313" key="3">
    <source>
        <dbReference type="Proteomes" id="UP001085076"/>
    </source>
</evidence>
<dbReference type="AlphaFoldDB" id="A0A9D5CIF6"/>
<evidence type="ECO:0000313" key="2">
    <source>
        <dbReference type="EMBL" id="KAJ0973963.1"/>
    </source>
</evidence>
<keyword evidence="3" id="KW-1185">Reference proteome</keyword>
<accession>A0A9D5CIF6</accession>
<reference evidence="2" key="2">
    <citation type="journal article" date="2022" name="Hortic Res">
        <title>The genome of Dioscorea zingiberensis sheds light on the biosynthesis, origin and evolution of the medicinally important diosgenin saponins.</title>
        <authorList>
            <person name="Li Y."/>
            <person name="Tan C."/>
            <person name="Li Z."/>
            <person name="Guo J."/>
            <person name="Li S."/>
            <person name="Chen X."/>
            <person name="Wang C."/>
            <person name="Dai X."/>
            <person name="Yang H."/>
            <person name="Song W."/>
            <person name="Hou L."/>
            <person name="Xu J."/>
            <person name="Tong Z."/>
            <person name="Xu A."/>
            <person name="Yuan X."/>
            <person name="Wang W."/>
            <person name="Yang Q."/>
            <person name="Chen L."/>
            <person name="Sun Z."/>
            <person name="Wang K."/>
            <person name="Pan B."/>
            <person name="Chen J."/>
            <person name="Bao Y."/>
            <person name="Liu F."/>
            <person name="Qi X."/>
            <person name="Gang D.R."/>
            <person name="Wen J."/>
            <person name="Li J."/>
        </authorList>
    </citation>
    <scope>NUCLEOTIDE SEQUENCE</scope>
    <source>
        <strain evidence="2">Dzin_1.0</strain>
    </source>
</reference>
<gene>
    <name evidence="2" type="ORF">J5N97_015928</name>
</gene>
<sequence>MEFPTWMKNRDLFLNLTRVDILKCRNCSQLPPLGQLPLLDYLFIEGAWSIKHIGPEFMGSGREEAFPKLRKLILEDMPEWEEWTCEAKDGARVMMPILESLVIKRCPRLKSLSQGLLRHATNLTTLWIKESHSLTVIEGFKTVQYAFLIRNNGVERVSDLPAVRTMVIRDCPALLHHVGVLPSLQNLEWGDSSMRFLPDWMLSTHPVPIFPTLQKMSIFVGDVPTLRRCLIDGPYWPKIQHIPNVFIGVMNNRPEFISYTKEPFSFRTNIDAVVDAPPLP</sequence>
<organism evidence="2 3">
    <name type="scientific">Dioscorea zingiberensis</name>
    <dbReference type="NCBI Taxonomy" id="325984"/>
    <lineage>
        <taxon>Eukaryota</taxon>
        <taxon>Viridiplantae</taxon>
        <taxon>Streptophyta</taxon>
        <taxon>Embryophyta</taxon>
        <taxon>Tracheophyta</taxon>
        <taxon>Spermatophyta</taxon>
        <taxon>Magnoliopsida</taxon>
        <taxon>Liliopsida</taxon>
        <taxon>Dioscoreales</taxon>
        <taxon>Dioscoreaceae</taxon>
        <taxon>Dioscorea</taxon>
    </lineage>
</organism>
<dbReference type="Gene3D" id="3.80.10.10">
    <property type="entry name" value="Ribonuclease Inhibitor"/>
    <property type="match status" value="1"/>
</dbReference>
<comment type="caution">
    <text evidence="2">The sequence shown here is derived from an EMBL/GenBank/DDBJ whole genome shotgun (WGS) entry which is preliminary data.</text>
</comment>
<dbReference type="SUPFAM" id="SSF52058">
    <property type="entry name" value="L domain-like"/>
    <property type="match status" value="1"/>
</dbReference>
<feature type="domain" description="R13L1/DRL21-like LRR repeat region" evidence="1">
    <location>
        <begin position="2"/>
        <end position="46"/>
    </location>
</feature>
<dbReference type="OrthoDB" id="765493at2759"/>
<name>A0A9D5CIF6_9LILI</name>
<dbReference type="Proteomes" id="UP001085076">
    <property type="component" value="Miscellaneous, Linkage group lg04"/>
</dbReference>
<dbReference type="InterPro" id="IPR032675">
    <property type="entry name" value="LRR_dom_sf"/>
</dbReference>
<dbReference type="PANTHER" id="PTHR47186:SF42">
    <property type="entry name" value="DISEASE RESISTANCE RPP13-LIKE PROTEIN 1"/>
    <property type="match status" value="1"/>
</dbReference>
<dbReference type="EMBL" id="JAGGNH010000004">
    <property type="protein sequence ID" value="KAJ0973963.1"/>
    <property type="molecule type" value="Genomic_DNA"/>
</dbReference>
<dbReference type="Pfam" id="PF25019">
    <property type="entry name" value="LRR_R13L1-DRL21"/>
    <property type="match status" value="1"/>
</dbReference>
<dbReference type="InterPro" id="IPR056789">
    <property type="entry name" value="LRR_R13L1-DRL21"/>
</dbReference>
<dbReference type="PANTHER" id="PTHR47186">
    <property type="entry name" value="LEUCINE-RICH REPEAT-CONTAINING PROTEIN 57"/>
    <property type="match status" value="1"/>
</dbReference>
<proteinExistence type="predicted"/>
<evidence type="ECO:0000259" key="1">
    <source>
        <dbReference type="Pfam" id="PF25019"/>
    </source>
</evidence>
<protein>
    <recommendedName>
        <fullName evidence="1">R13L1/DRL21-like LRR repeat region domain-containing protein</fullName>
    </recommendedName>
</protein>
<reference evidence="2" key="1">
    <citation type="submission" date="2021-03" db="EMBL/GenBank/DDBJ databases">
        <authorList>
            <person name="Li Z."/>
            <person name="Yang C."/>
        </authorList>
    </citation>
    <scope>NUCLEOTIDE SEQUENCE</scope>
    <source>
        <strain evidence="2">Dzin_1.0</strain>
        <tissue evidence="2">Leaf</tissue>
    </source>
</reference>